<dbReference type="SUPFAM" id="SSF57850">
    <property type="entry name" value="RING/U-box"/>
    <property type="match status" value="1"/>
</dbReference>
<keyword evidence="3" id="KW-1185">Reference proteome</keyword>
<dbReference type="Proteomes" id="UP000077069">
    <property type="component" value="Unassembled WGS sequence"/>
</dbReference>
<keyword evidence="1" id="KW-0812">Transmembrane</keyword>
<feature type="transmembrane region" description="Helical" evidence="1">
    <location>
        <begin position="148"/>
        <end position="174"/>
    </location>
</feature>
<name>A0A177C3X8_9PLEO</name>
<evidence type="ECO:0000313" key="2">
    <source>
        <dbReference type="EMBL" id="OAG02333.1"/>
    </source>
</evidence>
<dbReference type="RefSeq" id="XP_018032698.1">
    <property type="nucleotide sequence ID" value="XM_018183190.1"/>
</dbReference>
<gene>
    <name evidence="2" type="ORF">CC84DRAFT_1220669</name>
</gene>
<dbReference type="InterPro" id="IPR013083">
    <property type="entry name" value="Znf_RING/FYVE/PHD"/>
</dbReference>
<keyword evidence="1" id="KW-0472">Membrane</keyword>
<dbReference type="AlphaFoldDB" id="A0A177C3X8"/>
<dbReference type="GeneID" id="28766676"/>
<protein>
    <recommendedName>
        <fullName evidence="4">RING-type domain-containing protein</fullName>
    </recommendedName>
</protein>
<accession>A0A177C3X8</accession>
<organism evidence="2 3">
    <name type="scientific">Paraphaeosphaeria sporulosa</name>
    <dbReference type="NCBI Taxonomy" id="1460663"/>
    <lineage>
        <taxon>Eukaryota</taxon>
        <taxon>Fungi</taxon>
        <taxon>Dikarya</taxon>
        <taxon>Ascomycota</taxon>
        <taxon>Pezizomycotina</taxon>
        <taxon>Dothideomycetes</taxon>
        <taxon>Pleosporomycetidae</taxon>
        <taxon>Pleosporales</taxon>
        <taxon>Massarineae</taxon>
        <taxon>Didymosphaeriaceae</taxon>
        <taxon>Paraphaeosphaeria</taxon>
    </lineage>
</organism>
<feature type="transmembrane region" description="Helical" evidence="1">
    <location>
        <begin position="220"/>
        <end position="238"/>
    </location>
</feature>
<evidence type="ECO:0008006" key="4">
    <source>
        <dbReference type="Google" id="ProtNLM"/>
    </source>
</evidence>
<feature type="transmembrane region" description="Helical" evidence="1">
    <location>
        <begin position="272"/>
        <end position="296"/>
    </location>
</feature>
<keyword evidence="1" id="KW-1133">Transmembrane helix</keyword>
<dbReference type="Gene3D" id="3.30.40.10">
    <property type="entry name" value="Zinc/RING finger domain, C3HC4 (zinc finger)"/>
    <property type="match status" value="1"/>
</dbReference>
<reference evidence="2 3" key="1">
    <citation type="submission" date="2016-05" db="EMBL/GenBank/DDBJ databases">
        <title>Comparative analysis of secretome profiles of manganese(II)-oxidizing ascomycete fungi.</title>
        <authorList>
            <consortium name="DOE Joint Genome Institute"/>
            <person name="Zeiner C.A."/>
            <person name="Purvine S.O."/>
            <person name="Zink E.M."/>
            <person name="Wu S."/>
            <person name="Pasa-Tolic L."/>
            <person name="Chaput D.L."/>
            <person name="Haridas S."/>
            <person name="Grigoriev I.V."/>
            <person name="Santelli C.M."/>
            <person name="Hansel C.M."/>
        </authorList>
    </citation>
    <scope>NUCLEOTIDE SEQUENCE [LARGE SCALE GENOMIC DNA]</scope>
    <source>
        <strain evidence="2 3">AP3s5-JAC2a</strain>
    </source>
</reference>
<sequence length="311" mass="35732">MEDAYTHALAHLPTRLHTYNVTTIEDGIDDDERCLLCWRSFNEDEDSDPHERPCKPIRLEPCGHIIGDQCLQRLIEHGIRKCQLCMSPIRLLARANLPSWLMILADLHLYSKFNAACTKEVVRTDHAQSLAQHHKELLDETISAKYALWLWLINMWGLVMLALPELAFAVLFAYGRQIVTFELCHLSVLVPKSGAFGWHSFWIRVEFVADICGRSWPQEFAVLLIHLIVLLLAMWKWGPERVRHEFARRFRIRTALIGPSVLRKVIGQKASLLILSGLGFSVLMYVAITALLIWYVKAAVRTRTTTRPKSD</sequence>
<dbReference type="EMBL" id="KV441556">
    <property type="protein sequence ID" value="OAG02333.1"/>
    <property type="molecule type" value="Genomic_DNA"/>
</dbReference>
<proteinExistence type="predicted"/>
<evidence type="ECO:0000256" key="1">
    <source>
        <dbReference type="SAM" id="Phobius"/>
    </source>
</evidence>
<dbReference type="OrthoDB" id="5600418at2759"/>
<dbReference type="InParanoid" id="A0A177C3X8"/>
<evidence type="ECO:0000313" key="3">
    <source>
        <dbReference type="Proteomes" id="UP000077069"/>
    </source>
</evidence>